<accession>A0ABD2ZLP0</accession>
<evidence type="ECO:0008006" key="3">
    <source>
        <dbReference type="Google" id="ProtNLM"/>
    </source>
</evidence>
<evidence type="ECO:0000313" key="2">
    <source>
        <dbReference type="Proteomes" id="UP001630127"/>
    </source>
</evidence>
<keyword evidence="2" id="KW-1185">Reference proteome</keyword>
<proteinExistence type="predicted"/>
<dbReference type="EMBL" id="JBJUIK010000008">
    <property type="protein sequence ID" value="KAL3520371.1"/>
    <property type="molecule type" value="Genomic_DNA"/>
</dbReference>
<name>A0ABD2ZLP0_9GENT</name>
<organism evidence="1 2">
    <name type="scientific">Cinchona calisaya</name>
    <dbReference type="NCBI Taxonomy" id="153742"/>
    <lineage>
        <taxon>Eukaryota</taxon>
        <taxon>Viridiplantae</taxon>
        <taxon>Streptophyta</taxon>
        <taxon>Embryophyta</taxon>
        <taxon>Tracheophyta</taxon>
        <taxon>Spermatophyta</taxon>
        <taxon>Magnoliopsida</taxon>
        <taxon>eudicotyledons</taxon>
        <taxon>Gunneridae</taxon>
        <taxon>Pentapetalae</taxon>
        <taxon>asterids</taxon>
        <taxon>lamiids</taxon>
        <taxon>Gentianales</taxon>
        <taxon>Rubiaceae</taxon>
        <taxon>Cinchonoideae</taxon>
        <taxon>Cinchoneae</taxon>
        <taxon>Cinchona</taxon>
    </lineage>
</organism>
<dbReference type="AlphaFoldDB" id="A0ABD2ZLP0"/>
<dbReference type="Proteomes" id="UP001630127">
    <property type="component" value="Unassembled WGS sequence"/>
</dbReference>
<gene>
    <name evidence="1" type="ORF">ACH5RR_018520</name>
</gene>
<evidence type="ECO:0000313" key="1">
    <source>
        <dbReference type="EMBL" id="KAL3520371.1"/>
    </source>
</evidence>
<comment type="caution">
    <text evidence="1">The sequence shown here is derived from an EMBL/GenBank/DDBJ whole genome shotgun (WGS) entry which is preliminary data.</text>
</comment>
<reference evidence="1 2" key="1">
    <citation type="submission" date="2024-11" db="EMBL/GenBank/DDBJ databases">
        <title>A near-complete genome assembly of Cinchona calisaya.</title>
        <authorList>
            <person name="Lian D.C."/>
            <person name="Zhao X.W."/>
            <person name="Wei L."/>
        </authorList>
    </citation>
    <scope>NUCLEOTIDE SEQUENCE [LARGE SCALE GENOMIC DNA]</scope>
    <source>
        <tissue evidence="1">Nenye</tissue>
    </source>
</reference>
<protein>
    <recommendedName>
        <fullName evidence="3">Transposase</fullName>
    </recommendedName>
</protein>
<sequence length="126" mass="14149">MEKQFRSFYIQNLLNCIQKLPIQTKFGSQKGHYAELKPYMIGIVLVYLWLKNAEALYDWDSSGRPPETENLELGIVAARCSGLSRNKVALGIGSLKKEGNLWKYTSGVQQRITLNDSNSNPVLANG</sequence>